<protein>
    <recommendedName>
        <fullName evidence="18">Mitochondrial carrier protein</fullName>
    </recommendedName>
</protein>
<evidence type="ECO:0000313" key="17">
    <source>
        <dbReference type="Proteomes" id="UP000827092"/>
    </source>
</evidence>
<feature type="repeat" description="Solcar" evidence="13">
    <location>
        <begin position="193"/>
        <end position="286"/>
    </location>
</feature>
<dbReference type="Gene3D" id="1.50.40.10">
    <property type="entry name" value="Mitochondrial carrier domain"/>
    <property type="match status" value="2"/>
</dbReference>
<dbReference type="GO" id="GO:0015093">
    <property type="term" value="F:ferrous iron transmembrane transporter activity"/>
    <property type="evidence" value="ECO:0007669"/>
    <property type="project" value="TreeGrafter"/>
</dbReference>
<dbReference type="InterPro" id="IPR018108">
    <property type="entry name" value="MCP_transmembrane"/>
</dbReference>
<dbReference type="SUPFAM" id="SSF103506">
    <property type="entry name" value="Mitochondrial carrier"/>
    <property type="match status" value="1"/>
</dbReference>
<dbReference type="PRINTS" id="PR00926">
    <property type="entry name" value="MITOCARRIER"/>
</dbReference>
<keyword evidence="5 13" id="KW-0812">Transmembrane</keyword>
<comment type="subcellular location">
    <subcellularLocation>
        <location evidence="1">Mitochondrion inner membrane</location>
        <topology evidence="1">Multi-pass membrane protein</topology>
    </subcellularLocation>
</comment>
<dbReference type="Pfam" id="PF00153">
    <property type="entry name" value="Mito_carr"/>
    <property type="match status" value="3"/>
</dbReference>
<evidence type="ECO:0000313" key="16">
    <source>
        <dbReference type="EMBL" id="KAG8192073.1"/>
    </source>
</evidence>
<evidence type="ECO:0008006" key="18">
    <source>
        <dbReference type="Google" id="ProtNLM"/>
    </source>
</evidence>
<reference evidence="16 17" key="1">
    <citation type="journal article" date="2022" name="Nat. Ecol. Evol.">
        <title>A masculinizing supergene underlies an exaggerated male reproductive morph in a spider.</title>
        <authorList>
            <person name="Hendrickx F."/>
            <person name="De Corte Z."/>
            <person name="Sonet G."/>
            <person name="Van Belleghem S.M."/>
            <person name="Kostlbacher S."/>
            <person name="Vangestel C."/>
        </authorList>
    </citation>
    <scope>NUCLEOTIDE SEQUENCE [LARGE SCALE GENOMIC DNA]</scope>
    <source>
        <strain evidence="16">W744_W776</strain>
    </source>
</reference>
<sequence length="289" mass="32017">MPSSEDLKVNAIAGAISGLVELSFMYPMDLVKTRMQGIKPKSTATYSSVLDSFKTITRNEGVRRLYRGMPMPLVTVLPANAVYFVSYDLFSKGLSVKENVQRDYMAQGVAGSLATIARTTLINPAEVVKQRMQMYKSPYRSSLHCLQTVFQKEGLWAFYRSYPAQVAIDIPFGAIYFVVYSLCQKMRDANDPFNAVAHCVCGAVSGGAAAAVTAPIDVCRTLVNTQESATLVFLDKSRIKGLTHAFFVVYRVHGLKGFKRGLAARIVYYMPSAGFSILTYEFMKYSMVD</sequence>
<dbReference type="GO" id="GO:0005743">
    <property type="term" value="C:mitochondrial inner membrane"/>
    <property type="evidence" value="ECO:0007669"/>
    <property type="project" value="UniProtKB-SubCell"/>
</dbReference>
<keyword evidence="9" id="KW-0408">Iron</keyword>
<gene>
    <name evidence="16" type="ORF">JTE90_025337</name>
</gene>
<evidence type="ECO:0000256" key="13">
    <source>
        <dbReference type="PROSITE-ProRule" id="PRU00282"/>
    </source>
</evidence>
<comment type="similarity">
    <text evidence="2 14">Belongs to the mitochondrial carrier (TC 2.A.29) family.</text>
</comment>
<evidence type="ECO:0000256" key="12">
    <source>
        <dbReference type="ARBA" id="ARBA00023136"/>
    </source>
</evidence>
<keyword evidence="3 14" id="KW-0813">Transport</keyword>
<name>A0AAV6V874_9ARAC</name>
<evidence type="ECO:0000256" key="6">
    <source>
        <dbReference type="ARBA" id="ARBA00022737"/>
    </source>
</evidence>
<dbReference type="PROSITE" id="PS50920">
    <property type="entry name" value="SOLCAR"/>
    <property type="match status" value="3"/>
</dbReference>
<evidence type="ECO:0000256" key="2">
    <source>
        <dbReference type="ARBA" id="ARBA00006375"/>
    </source>
</evidence>
<keyword evidence="12 13" id="KW-0472">Membrane</keyword>
<accession>A0AAV6V874</accession>
<evidence type="ECO:0000256" key="9">
    <source>
        <dbReference type="ARBA" id="ARBA00023004"/>
    </source>
</evidence>
<keyword evidence="11" id="KW-0496">Mitochondrion</keyword>
<evidence type="ECO:0000256" key="8">
    <source>
        <dbReference type="ARBA" id="ARBA00022989"/>
    </source>
</evidence>
<feature type="transmembrane region" description="Helical" evidence="15">
    <location>
        <begin position="266"/>
        <end position="283"/>
    </location>
</feature>
<evidence type="ECO:0000256" key="14">
    <source>
        <dbReference type="RuleBase" id="RU000488"/>
    </source>
</evidence>
<evidence type="ECO:0000256" key="1">
    <source>
        <dbReference type="ARBA" id="ARBA00004448"/>
    </source>
</evidence>
<keyword evidence="10" id="KW-0406">Ion transport</keyword>
<dbReference type="InterPro" id="IPR023395">
    <property type="entry name" value="MCP_dom_sf"/>
</dbReference>
<evidence type="ECO:0000256" key="4">
    <source>
        <dbReference type="ARBA" id="ARBA00022496"/>
    </source>
</evidence>
<dbReference type="AlphaFoldDB" id="A0AAV6V874"/>
<dbReference type="GO" id="GO:0048250">
    <property type="term" value="P:iron import into the mitochondrion"/>
    <property type="evidence" value="ECO:0007669"/>
    <property type="project" value="TreeGrafter"/>
</dbReference>
<dbReference type="InterPro" id="IPR002067">
    <property type="entry name" value="MCP"/>
</dbReference>
<organism evidence="16 17">
    <name type="scientific">Oedothorax gibbosus</name>
    <dbReference type="NCBI Taxonomy" id="931172"/>
    <lineage>
        <taxon>Eukaryota</taxon>
        <taxon>Metazoa</taxon>
        <taxon>Ecdysozoa</taxon>
        <taxon>Arthropoda</taxon>
        <taxon>Chelicerata</taxon>
        <taxon>Arachnida</taxon>
        <taxon>Araneae</taxon>
        <taxon>Araneomorphae</taxon>
        <taxon>Entelegynae</taxon>
        <taxon>Araneoidea</taxon>
        <taxon>Linyphiidae</taxon>
        <taxon>Erigoninae</taxon>
        <taxon>Oedothorax</taxon>
    </lineage>
</organism>
<dbReference type="EMBL" id="JAFNEN010000146">
    <property type="protein sequence ID" value="KAG8192073.1"/>
    <property type="molecule type" value="Genomic_DNA"/>
</dbReference>
<keyword evidence="4" id="KW-0410">Iron transport</keyword>
<evidence type="ECO:0000256" key="3">
    <source>
        <dbReference type="ARBA" id="ARBA00022448"/>
    </source>
</evidence>
<keyword evidence="8 15" id="KW-1133">Transmembrane helix</keyword>
<evidence type="ECO:0000256" key="5">
    <source>
        <dbReference type="ARBA" id="ARBA00022692"/>
    </source>
</evidence>
<dbReference type="PANTHER" id="PTHR45758">
    <property type="entry name" value="MITOFERRIN-1-RELATED"/>
    <property type="match status" value="1"/>
</dbReference>
<evidence type="ECO:0000256" key="15">
    <source>
        <dbReference type="SAM" id="Phobius"/>
    </source>
</evidence>
<keyword evidence="7" id="KW-0999">Mitochondrion inner membrane</keyword>
<comment type="caution">
    <text evidence="16">The sequence shown here is derived from an EMBL/GenBank/DDBJ whole genome shotgun (WGS) entry which is preliminary data.</text>
</comment>
<dbReference type="PANTHER" id="PTHR45758:SF20">
    <property type="entry name" value="MITOFERRIN-2"/>
    <property type="match status" value="1"/>
</dbReference>
<evidence type="ECO:0000256" key="10">
    <source>
        <dbReference type="ARBA" id="ARBA00023065"/>
    </source>
</evidence>
<evidence type="ECO:0000256" key="11">
    <source>
        <dbReference type="ARBA" id="ARBA00023128"/>
    </source>
</evidence>
<feature type="repeat" description="Solcar" evidence="13">
    <location>
        <begin position="102"/>
        <end position="186"/>
    </location>
</feature>
<feature type="repeat" description="Solcar" evidence="13">
    <location>
        <begin position="5"/>
        <end position="93"/>
    </location>
</feature>
<keyword evidence="6" id="KW-0677">Repeat</keyword>
<evidence type="ECO:0000256" key="7">
    <source>
        <dbReference type="ARBA" id="ARBA00022792"/>
    </source>
</evidence>
<dbReference type="Proteomes" id="UP000827092">
    <property type="component" value="Unassembled WGS sequence"/>
</dbReference>
<keyword evidence="17" id="KW-1185">Reference proteome</keyword>
<proteinExistence type="inferred from homology"/>